<keyword evidence="4" id="KW-0677">Repeat</keyword>
<reference evidence="8" key="1">
    <citation type="submission" date="2021-03" db="EMBL/GenBank/DDBJ databases">
        <title>Chromosome level genome of the anhydrobiotic midge Polypedilum vanderplanki.</title>
        <authorList>
            <person name="Yoshida Y."/>
            <person name="Kikawada T."/>
            <person name="Gusev O."/>
        </authorList>
    </citation>
    <scope>NUCLEOTIDE SEQUENCE</scope>
    <source>
        <strain evidence="8">NIAS01</strain>
        <tissue evidence="8">Whole body or cell culture</tissue>
    </source>
</reference>
<sequence>MVLKQNKSYYLAIFILTSHLNFAYSIQRKGEIGLPGDRWPCLNEGEEVSPKTNIANMKCFRCICQNGFVECERESCPAVDDCYAVKKAEDGCCDKCKECVFNGNVYQSGDEWSDFDDPCSTFKCIAGVVTESTKKCYTACTNPLQPLLNQCCHSCLGCYLNGQIVHEDRHVTLSEDPCVKCQCKGRRLTCEKQACPVLQCPQTLQYTPEGKCCKKCRKTVTYTSTKGGCLLNGIYYQSHKDKKIRPDACSVCTCFNETAQCQKTTCSALDCPSDNQIIRPGECCPECKPALIEYSTSTCTYKGITYQNNESWKLGACQTCMCNNGEIRCARIQCPIVKCRSNEFLQNIEDQCCPKCIEKSVVCSVFGDPHFRTFDGKFYSFQGACKYQLTADCVTHTFSIRIINDGRIKKHSSYIKTITLKMADIKINLGQRLRVKVNGTKIDSLPYNVDKSVKIFKTLNEELIVETHLGIKIIYDGYNFLQVEAPYTYKQKLCGLCGNYNNVARDDLTTRSGLMVHDNDVKKFAESWRVGGMKACSRKPHDVSHYPQHCINSKKKTIAKCSELKSHHIFENCNTRINSDKYFDFCKLDMCDCLTQSCYCESFTAYAYECERNGVQLLNWRNAANCSQITRENAIRKRKARKGRTKQQNHEKLKLSH</sequence>
<evidence type="ECO:0000256" key="1">
    <source>
        <dbReference type="ARBA" id="ARBA00004613"/>
    </source>
</evidence>
<dbReference type="GO" id="GO:0005576">
    <property type="term" value="C:extracellular region"/>
    <property type="evidence" value="ECO:0007669"/>
    <property type="project" value="UniProtKB-SubCell"/>
</dbReference>
<dbReference type="Pfam" id="PF00093">
    <property type="entry name" value="VWC"/>
    <property type="match status" value="3"/>
</dbReference>
<dbReference type="Pfam" id="PF00094">
    <property type="entry name" value="VWD"/>
    <property type="match status" value="1"/>
</dbReference>
<organism evidence="8 9">
    <name type="scientific">Polypedilum vanderplanki</name>
    <name type="common">Sleeping chironomid midge</name>
    <dbReference type="NCBI Taxonomy" id="319348"/>
    <lineage>
        <taxon>Eukaryota</taxon>
        <taxon>Metazoa</taxon>
        <taxon>Ecdysozoa</taxon>
        <taxon>Arthropoda</taxon>
        <taxon>Hexapoda</taxon>
        <taxon>Insecta</taxon>
        <taxon>Pterygota</taxon>
        <taxon>Neoptera</taxon>
        <taxon>Endopterygota</taxon>
        <taxon>Diptera</taxon>
        <taxon>Nematocera</taxon>
        <taxon>Chironomoidea</taxon>
        <taxon>Chironomidae</taxon>
        <taxon>Chironominae</taxon>
        <taxon>Polypedilum</taxon>
        <taxon>Polypedilum</taxon>
    </lineage>
</organism>
<dbReference type="SMART" id="SM00832">
    <property type="entry name" value="C8"/>
    <property type="match status" value="1"/>
</dbReference>
<dbReference type="GO" id="GO:0036122">
    <property type="term" value="F:BMP binding"/>
    <property type="evidence" value="ECO:0007669"/>
    <property type="project" value="TreeGrafter"/>
</dbReference>
<dbReference type="InterPro" id="IPR001007">
    <property type="entry name" value="VWF_dom"/>
</dbReference>
<evidence type="ECO:0008006" key="10">
    <source>
        <dbReference type="Google" id="ProtNLM"/>
    </source>
</evidence>
<keyword evidence="9" id="KW-1185">Reference proteome</keyword>
<dbReference type="SMART" id="SM00214">
    <property type="entry name" value="VWC"/>
    <property type="match status" value="5"/>
</dbReference>
<keyword evidence="3" id="KW-0732">Signal</keyword>
<dbReference type="SUPFAM" id="SSF57603">
    <property type="entry name" value="FnI-like domain"/>
    <property type="match status" value="5"/>
</dbReference>
<protein>
    <recommendedName>
        <fullName evidence="10">BMP-binding endothelial regulator protein</fullName>
    </recommendedName>
</protein>
<dbReference type="SMART" id="SM00216">
    <property type="entry name" value="VWD"/>
    <property type="match status" value="1"/>
</dbReference>
<evidence type="ECO:0000256" key="3">
    <source>
        <dbReference type="ARBA" id="ARBA00022729"/>
    </source>
</evidence>
<feature type="compositionally biased region" description="Basic residues" evidence="5">
    <location>
        <begin position="637"/>
        <end position="647"/>
    </location>
</feature>
<dbReference type="EMBL" id="JADBJN010000003">
    <property type="protein sequence ID" value="KAG5673745.1"/>
    <property type="molecule type" value="Genomic_DNA"/>
</dbReference>
<dbReference type="Gene3D" id="2.10.70.10">
    <property type="entry name" value="Complement Module, domain 1"/>
    <property type="match status" value="1"/>
</dbReference>
<dbReference type="PROSITE" id="PS51233">
    <property type="entry name" value="VWFD"/>
    <property type="match status" value="1"/>
</dbReference>
<feature type="domain" description="VWFC" evidence="6">
    <location>
        <begin position="227"/>
        <end position="288"/>
    </location>
</feature>
<dbReference type="InterPro" id="IPR052424">
    <property type="entry name" value="Kielin_Chordin-BMP_Reg"/>
</dbReference>
<evidence type="ECO:0000256" key="5">
    <source>
        <dbReference type="SAM" id="MobiDB-lite"/>
    </source>
</evidence>
<evidence type="ECO:0000313" key="8">
    <source>
        <dbReference type="EMBL" id="KAG5673745.1"/>
    </source>
</evidence>
<feature type="compositionally biased region" description="Basic and acidic residues" evidence="5">
    <location>
        <begin position="648"/>
        <end position="657"/>
    </location>
</feature>
<evidence type="ECO:0000313" key="9">
    <source>
        <dbReference type="Proteomes" id="UP001107558"/>
    </source>
</evidence>
<keyword evidence="2" id="KW-0964">Secreted</keyword>
<evidence type="ECO:0000259" key="7">
    <source>
        <dbReference type="PROSITE" id="PS51233"/>
    </source>
</evidence>
<dbReference type="InterPro" id="IPR014853">
    <property type="entry name" value="VWF/SSPO/ZAN-like_Cys-rich_dom"/>
</dbReference>
<dbReference type="GO" id="GO:0030513">
    <property type="term" value="P:positive regulation of BMP signaling pathway"/>
    <property type="evidence" value="ECO:0007669"/>
    <property type="project" value="TreeGrafter"/>
</dbReference>
<name>A0A9J6BV13_POLVA</name>
<dbReference type="PROSITE" id="PS01208">
    <property type="entry name" value="VWFC_1"/>
    <property type="match status" value="3"/>
</dbReference>
<feature type="domain" description="VWFC" evidence="6">
    <location>
        <begin position="158"/>
        <end position="217"/>
    </location>
</feature>
<evidence type="ECO:0000256" key="4">
    <source>
        <dbReference type="ARBA" id="ARBA00022737"/>
    </source>
</evidence>
<dbReference type="PANTHER" id="PTHR46698">
    <property type="entry name" value="CROSSVEINLESS 2"/>
    <property type="match status" value="1"/>
</dbReference>
<proteinExistence type="predicted"/>
<evidence type="ECO:0000259" key="6">
    <source>
        <dbReference type="PROSITE" id="PS50184"/>
    </source>
</evidence>
<feature type="region of interest" description="Disordered" evidence="5">
    <location>
        <begin position="637"/>
        <end position="657"/>
    </location>
</feature>
<comment type="caution">
    <text evidence="8">The sequence shown here is derived from an EMBL/GenBank/DDBJ whole genome shotgun (WGS) entry which is preliminary data.</text>
</comment>
<dbReference type="AlphaFoldDB" id="A0A9J6BV13"/>
<gene>
    <name evidence="8" type="ORF">PVAND_003765</name>
</gene>
<dbReference type="OrthoDB" id="6019304at2759"/>
<dbReference type="Gene3D" id="6.20.200.20">
    <property type="match status" value="4"/>
</dbReference>
<dbReference type="InterPro" id="IPR001846">
    <property type="entry name" value="VWF_type-D"/>
</dbReference>
<feature type="domain" description="VWFC" evidence="6">
    <location>
        <begin position="297"/>
        <end position="357"/>
    </location>
</feature>
<dbReference type="SMART" id="SM00215">
    <property type="entry name" value="VWC_out"/>
    <property type="match status" value="3"/>
</dbReference>
<dbReference type="PROSITE" id="PS50184">
    <property type="entry name" value="VWFC_2"/>
    <property type="match status" value="3"/>
</dbReference>
<dbReference type="PANTHER" id="PTHR46698:SF4">
    <property type="entry name" value="CROSSVEINLESS 2"/>
    <property type="match status" value="1"/>
</dbReference>
<comment type="subcellular location">
    <subcellularLocation>
        <location evidence="1">Secreted</location>
    </subcellularLocation>
</comment>
<evidence type="ECO:0000256" key="2">
    <source>
        <dbReference type="ARBA" id="ARBA00022525"/>
    </source>
</evidence>
<accession>A0A9J6BV13</accession>
<feature type="domain" description="VWFD" evidence="7">
    <location>
        <begin position="361"/>
        <end position="537"/>
    </location>
</feature>
<dbReference type="Proteomes" id="UP001107558">
    <property type="component" value="Chromosome 3"/>
</dbReference>
<dbReference type="Pfam" id="PF08742">
    <property type="entry name" value="C8"/>
    <property type="match status" value="1"/>
</dbReference>